<accession>A0A5A7PGC5</accession>
<sequence length="224" mass="25052">MAAGVAVMKSHSDHAKMGTFTGGNGSDPAKFRPSSGLIDSGVGGLFGGGEERRNQTEESLRQAIEFLLLAYVVDFIVTRADANIHHLEPEIHNKQRKNFRNNFLQADPSGLAEWAAVINHQPARYASSMKIMPTIENCNLLVFSEQTILANNTYLRISFRFHPIFQFQIFTYGLLHHQHQLSHTPQHDPQANRQLFPLRSVQSHAPLLTDSAHFRACPKSLLGD</sequence>
<organism evidence="1 2">
    <name type="scientific">Striga asiatica</name>
    <name type="common">Asiatic witchweed</name>
    <name type="synonym">Buchnera asiatica</name>
    <dbReference type="NCBI Taxonomy" id="4170"/>
    <lineage>
        <taxon>Eukaryota</taxon>
        <taxon>Viridiplantae</taxon>
        <taxon>Streptophyta</taxon>
        <taxon>Embryophyta</taxon>
        <taxon>Tracheophyta</taxon>
        <taxon>Spermatophyta</taxon>
        <taxon>Magnoliopsida</taxon>
        <taxon>eudicotyledons</taxon>
        <taxon>Gunneridae</taxon>
        <taxon>Pentapetalae</taxon>
        <taxon>asterids</taxon>
        <taxon>lamiids</taxon>
        <taxon>Lamiales</taxon>
        <taxon>Orobanchaceae</taxon>
        <taxon>Buchnereae</taxon>
        <taxon>Striga</taxon>
    </lineage>
</organism>
<reference evidence="2" key="1">
    <citation type="journal article" date="2019" name="Curr. Biol.">
        <title>Genome Sequence of Striga asiatica Provides Insight into the Evolution of Plant Parasitism.</title>
        <authorList>
            <person name="Yoshida S."/>
            <person name="Kim S."/>
            <person name="Wafula E.K."/>
            <person name="Tanskanen J."/>
            <person name="Kim Y.M."/>
            <person name="Honaas L."/>
            <person name="Yang Z."/>
            <person name="Spallek T."/>
            <person name="Conn C.E."/>
            <person name="Ichihashi Y."/>
            <person name="Cheong K."/>
            <person name="Cui S."/>
            <person name="Der J.P."/>
            <person name="Gundlach H."/>
            <person name="Jiao Y."/>
            <person name="Hori C."/>
            <person name="Ishida J.K."/>
            <person name="Kasahara H."/>
            <person name="Kiba T."/>
            <person name="Kim M.S."/>
            <person name="Koo N."/>
            <person name="Laohavisit A."/>
            <person name="Lee Y.H."/>
            <person name="Lumba S."/>
            <person name="McCourt P."/>
            <person name="Mortimer J.C."/>
            <person name="Mutuku J.M."/>
            <person name="Nomura T."/>
            <person name="Sasaki-Sekimoto Y."/>
            <person name="Seto Y."/>
            <person name="Wang Y."/>
            <person name="Wakatake T."/>
            <person name="Sakakibara H."/>
            <person name="Demura T."/>
            <person name="Yamaguchi S."/>
            <person name="Yoneyama K."/>
            <person name="Manabe R.I."/>
            <person name="Nelson D.C."/>
            <person name="Schulman A.H."/>
            <person name="Timko M.P."/>
            <person name="dePamphilis C.W."/>
            <person name="Choi D."/>
            <person name="Shirasu K."/>
        </authorList>
    </citation>
    <scope>NUCLEOTIDE SEQUENCE [LARGE SCALE GENOMIC DNA]</scope>
    <source>
        <strain evidence="2">cv. UVA1</strain>
    </source>
</reference>
<dbReference type="OrthoDB" id="1923904at2759"/>
<evidence type="ECO:0000313" key="1">
    <source>
        <dbReference type="EMBL" id="GER31616.1"/>
    </source>
</evidence>
<comment type="caution">
    <text evidence="1">The sequence shown here is derived from an EMBL/GenBank/DDBJ whole genome shotgun (WGS) entry which is preliminary data.</text>
</comment>
<dbReference type="Proteomes" id="UP000325081">
    <property type="component" value="Unassembled WGS sequence"/>
</dbReference>
<name>A0A5A7PGC5_STRAF</name>
<evidence type="ECO:0000313" key="2">
    <source>
        <dbReference type="Proteomes" id="UP000325081"/>
    </source>
</evidence>
<proteinExistence type="predicted"/>
<gene>
    <name evidence="1" type="ORF">STAS_07617</name>
</gene>
<keyword evidence="2" id="KW-1185">Reference proteome</keyword>
<protein>
    <submittedName>
        <fullName evidence="1">Exodeoxyribonuclease III Xth</fullName>
    </submittedName>
</protein>
<dbReference type="EMBL" id="BKCP01004505">
    <property type="protein sequence ID" value="GER31616.1"/>
    <property type="molecule type" value="Genomic_DNA"/>
</dbReference>
<dbReference type="AlphaFoldDB" id="A0A5A7PGC5"/>